<keyword evidence="2" id="KW-1185">Reference proteome</keyword>
<gene>
    <name evidence="1" type="ORF">ABHN84_12220</name>
</gene>
<accession>A0ABV0FTW3</accession>
<organism evidence="1 2">
    <name type="scientific">Shewanella vesiculosa</name>
    <dbReference type="NCBI Taxonomy" id="518738"/>
    <lineage>
        <taxon>Bacteria</taxon>
        <taxon>Pseudomonadati</taxon>
        <taxon>Pseudomonadota</taxon>
        <taxon>Gammaproteobacteria</taxon>
        <taxon>Alteromonadales</taxon>
        <taxon>Shewanellaceae</taxon>
        <taxon>Shewanella</taxon>
    </lineage>
</organism>
<sequence length="298" mass="34050">MNKTISNEQIDPNVLILDDRFQNRQLNLVHKDSEREASETFRQIQIDNVLMSLKHGEDVHTPLEVFELYGSLYVVDGFHRTMACQQYLANPKARKITVPAKVHRGYSEFDAYMASLTMNVGHGTRLHPSEEYQNKFKRHLADGENIVVQSKREIAKAYSCSDTHGLSIQRALNACIEAGLPLKAEWEQDFSKAAKKLKRALKKRYRDVLDDAFDKDNYPIITKLAAASQGLKEKSPMTESARKSMIKKQIRDIIDSYGAEDFRTALKSVNKELALAVTVKTVWDENETYRRAGGDYDF</sequence>
<dbReference type="EMBL" id="JBDPZN010000004">
    <property type="protein sequence ID" value="MEO3683053.1"/>
    <property type="molecule type" value="Genomic_DNA"/>
</dbReference>
<evidence type="ECO:0008006" key="3">
    <source>
        <dbReference type="Google" id="ProtNLM"/>
    </source>
</evidence>
<proteinExistence type="predicted"/>
<evidence type="ECO:0000313" key="2">
    <source>
        <dbReference type="Proteomes" id="UP001477278"/>
    </source>
</evidence>
<dbReference type="Proteomes" id="UP001477278">
    <property type="component" value="Unassembled WGS sequence"/>
</dbReference>
<evidence type="ECO:0000313" key="1">
    <source>
        <dbReference type="EMBL" id="MEO3683053.1"/>
    </source>
</evidence>
<dbReference type="RefSeq" id="WP_347690323.1">
    <property type="nucleotide sequence ID" value="NZ_JBDPZN010000004.1"/>
</dbReference>
<protein>
    <recommendedName>
        <fullName evidence="3">ParB/Sulfiredoxin domain-containing protein</fullName>
    </recommendedName>
</protein>
<name>A0ABV0FTW3_9GAMM</name>
<reference evidence="1 2" key="1">
    <citation type="submission" date="2024-05" db="EMBL/GenBank/DDBJ databases">
        <title>Genome sequencing of Marine Estuary Bacteria, Shewanella vesiculosa and S. baltica, and Pseudomonas syringae.</title>
        <authorList>
            <person name="Gurung A."/>
            <person name="Maclea K.S."/>
        </authorList>
    </citation>
    <scope>NUCLEOTIDE SEQUENCE [LARGE SCALE GENOMIC DNA]</scope>
    <source>
        <strain evidence="1 2">1A</strain>
    </source>
</reference>
<comment type="caution">
    <text evidence="1">The sequence shown here is derived from an EMBL/GenBank/DDBJ whole genome shotgun (WGS) entry which is preliminary data.</text>
</comment>